<dbReference type="SMART" id="SM00418">
    <property type="entry name" value="HTH_ARSR"/>
    <property type="match status" value="1"/>
</dbReference>
<dbReference type="PROSITE" id="PS50987">
    <property type="entry name" value="HTH_ARSR_2"/>
    <property type="match status" value="1"/>
</dbReference>
<evidence type="ECO:0000313" key="6">
    <source>
        <dbReference type="Proteomes" id="UP000252187"/>
    </source>
</evidence>
<dbReference type="SUPFAM" id="SSF46785">
    <property type="entry name" value="Winged helix' DNA-binding domain"/>
    <property type="match status" value="1"/>
</dbReference>
<dbReference type="CDD" id="cd00090">
    <property type="entry name" value="HTH_ARSR"/>
    <property type="match status" value="1"/>
</dbReference>
<dbReference type="PANTHER" id="PTHR33154">
    <property type="entry name" value="TRANSCRIPTIONAL REGULATOR, ARSR FAMILY"/>
    <property type="match status" value="1"/>
</dbReference>
<gene>
    <name evidence="5" type="ORF">DQ226_18565</name>
</gene>
<dbReference type="GO" id="GO:0003700">
    <property type="term" value="F:DNA-binding transcription factor activity"/>
    <property type="evidence" value="ECO:0007669"/>
    <property type="project" value="InterPro"/>
</dbReference>
<evidence type="ECO:0000259" key="4">
    <source>
        <dbReference type="PROSITE" id="PS50987"/>
    </source>
</evidence>
<sequence>MDVNDWAARFDLLADPTRLGLLAHMHHAGPGVATVSDLADAVGITRNAASQALRILRDQGWVSATRDDADGRIVRYTLVDDTVHRILHLMGARHD</sequence>
<evidence type="ECO:0000256" key="2">
    <source>
        <dbReference type="ARBA" id="ARBA00023125"/>
    </source>
</evidence>
<keyword evidence="3" id="KW-0804">Transcription</keyword>
<dbReference type="Gene3D" id="1.10.10.10">
    <property type="entry name" value="Winged helix-like DNA-binding domain superfamily/Winged helix DNA-binding domain"/>
    <property type="match status" value="1"/>
</dbReference>
<keyword evidence="2" id="KW-0238">DNA-binding</keyword>
<dbReference type="InterPro" id="IPR000835">
    <property type="entry name" value="HTH_MarR-typ"/>
</dbReference>
<dbReference type="InterPro" id="IPR001845">
    <property type="entry name" value="HTH_ArsR_DNA-bd_dom"/>
</dbReference>
<keyword evidence="1" id="KW-0805">Transcription regulation</keyword>
<dbReference type="GeneID" id="97371529"/>
<name>A0A365P3L0_9ACTN</name>
<reference evidence="5 6" key="1">
    <citation type="submission" date="2018-06" db="EMBL/GenBank/DDBJ databases">
        <title>Whole genome sequencing of four bacterial strains from South Shetland trench revealing bio-synthetic gene clusters.</title>
        <authorList>
            <person name="Abdel-Mageed W.M."/>
            <person name="Lehri B."/>
            <person name="Jarmusch S.A."/>
            <person name="Miranda K."/>
            <person name="Goodfellow M."/>
            <person name="Jaspars M."/>
            <person name="Karlyshev A.V."/>
        </authorList>
    </citation>
    <scope>NUCLEOTIDE SEQUENCE [LARGE SCALE GENOMIC DNA]</scope>
    <source>
        <strain evidence="5 6">SST1</strain>
    </source>
</reference>
<proteinExistence type="predicted"/>
<dbReference type="RefSeq" id="WP_061228888.1">
    <property type="nucleotide sequence ID" value="NZ_JBFBKX010000008.1"/>
</dbReference>
<dbReference type="Pfam" id="PF12802">
    <property type="entry name" value="MarR_2"/>
    <property type="match status" value="1"/>
</dbReference>
<dbReference type="InterPro" id="IPR036390">
    <property type="entry name" value="WH_DNA-bd_sf"/>
</dbReference>
<protein>
    <submittedName>
        <fullName evidence="5">ArsR family transcriptional regulator</fullName>
    </submittedName>
</protein>
<dbReference type="GO" id="GO:0003677">
    <property type="term" value="F:DNA binding"/>
    <property type="evidence" value="ECO:0007669"/>
    <property type="project" value="UniProtKB-KW"/>
</dbReference>
<evidence type="ECO:0000313" key="5">
    <source>
        <dbReference type="EMBL" id="RBA29111.1"/>
    </source>
</evidence>
<dbReference type="Proteomes" id="UP000252187">
    <property type="component" value="Unassembled WGS sequence"/>
</dbReference>
<dbReference type="InterPro" id="IPR011991">
    <property type="entry name" value="ArsR-like_HTH"/>
</dbReference>
<dbReference type="InterPro" id="IPR051081">
    <property type="entry name" value="HTH_MetalResp_TranReg"/>
</dbReference>
<dbReference type="EMBL" id="QNTT01000128">
    <property type="protein sequence ID" value="RBA29111.1"/>
    <property type="molecule type" value="Genomic_DNA"/>
</dbReference>
<dbReference type="NCBIfam" id="NF033788">
    <property type="entry name" value="HTH_metalloreg"/>
    <property type="match status" value="1"/>
</dbReference>
<feature type="domain" description="HTH arsR-type" evidence="4">
    <location>
        <begin position="1"/>
        <end position="95"/>
    </location>
</feature>
<organism evidence="5 6">
    <name type="scientific">Dietzia maris</name>
    <dbReference type="NCBI Taxonomy" id="37915"/>
    <lineage>
        <taxon>Bacteria</taxon>
        <taxon>Bacillati</taxon>
        <taxon>Actinomycetota</taxon>
        <taxon>Actinomycetes</taxon>
        <taxon>Mycobacteriales</taxon>
        <taxon>Dietziaceae</taxon>
        <taxon>Dietzia</taxon>
    </lineage>
</organism>
<accession>A0A365P3L0</accession>
<evidence type="ECO:0000256" key="1">
    <source>
        <dbReference type="ARBA" id="ARBA00023015"/>
    </source>
</evidence>
<evidence type="ECO:0000256" key="3">
    <source>
        <dbReference type="ARBA" id="ARBA00023163"/>
    </source>
</evidence>
<dbReference type="PANTHER" id="PTHR33154:SF18">
    <property type="entry name" value="ARSENICAL RESISTANCE OPERON REPRESSOR"/>
    <property type="match status" value="1"/>
</dbReference>
<dbReference type="AlphaFoldDB" id="A0A365P3L0"/>
<comment type="caution">
    <text evidence="5">The sequence shown here is derived from an EMBL/GenBank/DDBJ whole genome shotgun (WGS) entry which is preliminary data.</text>
</comment>
<dbReference type="InterPro" id="IPR036388">
    <property type="entry name" value="WH-like_DNA-bd_sf"/>
</dbReference>